<dbReference type="GeneID" id="80020548"/>
<dbReference type="Proteomes" id="UP000683422">
    <property type="component" value="Segment"/>
</dbReference>
<dbReference type="EMBL" id="MZ028627">
    <property type="protein sequence ID" value="QWS68251.1"/>
    <property type="molecule type" value="Genomic_DNA"/>
</dbReference>
<dbReference type="KEGG" id="vg:80020548"/>
<accession>A0A8F2IF98</accession>
<reference evidence="1" key="1">
    <citation type="submission" date="2021-04" db="EMBL/GenBank/DDBJ databases">
        <authorList>
            <person name="Barnhill K.B."/>
            <person name="Biggs A.M."/>
            <person name="Bland J."/>
            <person name="Choudhary H.M."/>
            <person name="Crogan R.E."/>
            <person name="Finocchiaro A.B."/>
            <person name="Franco V."/>
            <person name="Fuller T.A."/>
            <person name="Hanwacker C.G."/>
            <person name="Howard Z.E."/>
            <person name="Iqbal M."/>
            <person name="Mathew A.M."/>
            <person name="Miller S."/>
            <person name="Padhye S."/>
            <person name="Rainey E."/>
            <person name="Rodriguez A."/>
            <person name="Stewart E."/>
            <person name="Otero L.A."/>
            <person name="Chase M.A."/>
            <person name="Pollenz R.S."/>
            <person name="Garlena R.A."/>
            <person name="Russell D.A."/>
            <person name="Jacobs-Sera D."/>
            <person name="Hatfull G.F."/>
        </authorList>
    </citation>
    <scope>NUCLEOTIDE SEQUENCE</scope>
</reference>
<sequence>MTTVSIDEKTFTDLDLAFVHAVRRLVAEAPEFVYEAPDSKRGCVYIVNGCGSCIVGQALIEVGFTPERVGSYDPHGKHSAKSAADAMAGLGGFSWQVRRWADQLQDVQDGENPWGTALAEANRYFPDVEDLP</sequence>
<evidence type="ECO:0000313" key="2">
    <source>
        <dbReference type="Proteomes" id="UP000683422"/>
    </source>
</evidence>
<keyword evidence="2" id="KW-1185">Reference proteome</keyword>
<organism evidence="1 2">
    <name type="scientific">Gordonia phage VanLee</name>
    <dbReference type="NCBI Taxonomy" id="2845816"/>
    <lineage>
        <taxon>Viruses</taxon>
        <taxon>Duplodnaviria</taxon>
        <taxon>Heunggongvirae</taxon>
        <taxon>Uroviricota</taxon>
        <taxon>Caudoviricetes</taxon>
        <taxon>Kruegerviridae</taxon>
        <taxon>Vanleevirus</taxon>
        <taxon>Vanleevirus vanlee</taxon>
    </lineage>
</organism>
<evidence type="ECO:0000313" key="1">
    <source>
        <dbReference type="EMBL" id="QWS68251.1"/>
    </source>
</evidence>
<dbReference type="RefSeq" id="YP_010755875.1">
    <property type="nucleotide sequence ID" value="NC_073474.1"/>
</dbReference>
<proteinExistence type="predicted"/>
<name>A0A8F2IF98_9CAUD</name>
<gene>
    <name evidence="1" type="primary">135</name>
    <name evidence="1" type="ORF">SEA_VANLEE_135</name>
</gene>
<protein>
    <submittedName>
        <fullName evidence="1">Uncharacterized protein</fullName>
    </submittedName>
</protein>